<dbReference type="SMART" id="SM00642">
    <property type="entry name" value="Aamy"/>
    <property type="match status" value="1"/>
</dbReference>
<sequence length="576" mass="68322">MNKTAIFHEIDSNYCYGVSKDELLIKIRTEKNNIKEVELLYVDKFKYLFAKKKEFRNVKMKKRYTDDMFDYYETVIKFDVLSLSYIFKLKDEKEEIFYGNYKFYNEINKEEGIAYIPEMFTMPVLDFTDLFITPKWAEESIVYQIFPERFYRGDNYIENKNHLDWNGNVENDSYLGGNLLGIIDKMEYISELGVNTIYLNPIFKAGYNHKYCTFDYFEIDPDFGTLELFKKLVKKAHKKGIKIILDGAFSSTGVEFEPFTDILEKNEKSKYSSWYKIDRYPVEVKSPANYKCFAHFPLLPKLNYSSLEMQEYILKVLKYWIEEADIDGWRLDVADEIPHSFWKKARKVIKEVKSEAIIIGEVWYDSSSWLNGDEFDTVMNYQFYTATLDYIAKNKINSKEYGEAISKYLAKYKKQTHKLLWNLIGTHDTARFSFLANERKDKKILALILQFTMIGTPLIYYGDEVGLTGGEDPDNRRGMLWGDSQDKELLEFYKKIIKIRKNEKALFLGEIEIEDSEDNVFHFRRKYNNDVIEIYINNSDKNINKIIEGKYIDIFDEKEVLGEIDILKFGFKILKK</sequence>
<evidence type="ECO:0000313" key="5">
    <source>
        <dbReference type="Proteomes" id="UP001321582"/>
    </source>
</evidence>
<proteinExistence type="predicted"/>
<dbReference type="GO" id="GO:0005975">
    <property type="term" value="P:carbohydrate metabolic process"/>
    <property type="evidence" value="ECO:0007669"/>
    <property type="project" value="InterPro"/>
</dbReference>
<dbReference type="PANTHER" id="PTHR10357:SF210">
    <property type="entry name" value="MALTODEXTRIN GLUCOSIDASE"/>
    <property type="match status" value="1"/>
</dbReference>
<gene>
    <name evidence="4" type="ORF">HLVA_05100</name>
</gene>
<keyword evidence="2" id="KW-0326">Glycosidase</keyword>
<dbReference type="PANTHER" id="PTHR10357">
    <property type="entry name" value="ALPHA-AMYLASE FAMILY MEMBER"/>
    <property type="match status" value="1"/>
</dbReference>
<keyword evidence="1" id="KW-0378">Hydrolase</keyword>
<dbReference type="InterPro" id="IPR013783">
    <property type="entry name" value="Ig-like_fold"/>
</dbReference>
<dbReference type="EMBL" id="AP027059">
    <property type="protein sequence ID" value="BDU49941.1"/>
    <property type="molecule type" value="Genomic_DNA"/>
</dbReference>
<feature type="domain" description="Glycosyl hydrolase family 13 catalytic" evidence="3">
    <location>
        <begin position="144"/>
        <end position="500"/>
    </location>
</feature>
<dbReference type="Pfam" id="PF00128">
    <property type="entry name" value="Alpha-amylase"/>
    <property type="match status" value="1"/>
</dbReference>
<organism evidence="4 5">
    <name type="scientific">Haliovirga abyssi</name>
    <dbReference type="NCBI Taxonomy" id="2996794"/>
    <lineage>
        <taxon>Bacteria</taxon>
        <taxon>Fusobacteriati</taxon>
        <taxon>Fusobacteriota</taxon>
        <taxon>Fusobacteriia</taxon>
        <taxon>Fusobacteriales</taxon>
        <taxon>Haliovirgaceae</taxon>
        <taxon>Haliovirga</taxon>
    </lineage>
</organism>
<dbReference type="CDD" id="cd02857">
    <property type="entry name" value="E_set_CDase_PDE_N"/>
    <property type="match status" value="1"/>
</dbReference>
<protein>
    <submittedName>
        <fullName evidence="4">Neopullulanase</fullName>
    </submittedName>
</protein>
<dbReference type="SUPFAM" id="SSF81296">
    <property type="entry name" value="E set domains"/>
    <property type="match status" value="1"/>
</dbReference>
<keyword evidence="5" id="KW-1185">Reference proteome</keyword>
<dbReference type="Gene3D" id="2.60.40.10">
    <property type="entry name" value="Immunoglobulins"/>
    <property type="match status" value="1"/>
</dbReference>
<dbReference type="RefSeq" id="WP_307904880.1">
    <property type="nucleotide sequence ID" value="NZ_AP027059.1"/>
</dbReference>
<evidence type="ECO:0000256" key="1">
    <source>
        <dbReference type="ARBA" id="ARBA00022801"/>
    </source>
</evidence>
<name>A0AAU9D8M6_9FUSO</name>
<evidence type="ECO:0000256" key="2">
    <source>
        <dbReference type="ARBA" id="ARBA00023295"/>
    </source>
</evidence>
<evidence type="ECO:0000259" key="3">
    <source>
        <dbReference type="SMART" id="SM00642"/>
    </source>
</evidence>
<dbReference type="SUPFAM" id="SSF51445">
    <property type="entry name" value="(Trans)glycosidases"/>
    <property type="match status" value="1"/>
</dbReference>
<reference evidence="4 5" key="1">
    <citation type="submission" date="2022-11" db="EMBL/GenBank/DDBJ databases">
        <title>Haliovirga abyssi gen. nov., sp. nov., a mesophilic fermentative bacterium isolated from the Iheya North hydrothermal field and the proposal of Haliovirgaceae fam. nov.</title>
        <authorList>
            <person name="Miyazaki U."/>
            <person name="Tame A."/>
            <person name="Miyazaki J."/>
            <person name="Takai K."/>
            <person name="Sawayama S."/>
            <person name="Kitajima M."/>
            <person name="Okamoto A."/>
            <person name="Nakagawa S."/>
        </authorList>
    </citation>
    <scope>NUCLEOTIDE SEQUENCE [LARGE SCALE GENOMIC DNA]</scope>
    <source>
        <strain evidence="4 5">IC12</strain>
    </source>
</reference>
<accession>A0AAU9D8M6</accession>
<dbReference type="AlphaFoldDB" id="A0AAU9D8M6"/>
<dbReference type="Proteomes" id="UP001321582">
    <property type="component" value="Chromosome"/>
</dbReference>
<dbReference type="InterPro" id="IPR004185">
    <property type="entry name" value="Glyco_hydro_13_lg-like_dom"/>
</dbReference>
<dbReference type="KEGG" id="haby:HLVA_05100"/>
<dbReference type="Gene3D" id="3.90.400.10">
    <property type="entry name" value="Oligo-1,6-glucosidase, Domain 2"/>
    <property type="match status" value="1"/>
</dbReference>
<dbReference type="InterPro" id="IPR045857">
    <property type="entry name" value="O16G_dom_2"/>
</dbReference>
<dbReference type="InterPro" id="IPR014756">
    <property type="entry name" value="Ig_E-set"/>
</dbReference>
<dbReference type="InterPro" id="IPR017853">
    <property type="entry name" value="GH"/>
</dbReference>
<dbReference type="Pfam" id="PF02903">
    <property type="entry name" value="Alpha-amylase_N"/>
    <property type="match status" value="1"/>
</dbReference>
<evidence type="ECO:0000313" key="4">
    <source>
        <dbReference type="EMBL" id="BDU49941.1"/>
    </source>
</evidence>
<dbReference type="Gene3D" id="3.20.20.80">
    <property type="entry name" value="Glycosidases"/>
    <property type="match status" value="1"/>
</dbReference>
<dbReference type="InterPro" id="IPR006047">
    <property type="entry name" value="GH13_cat_dom"/>
</dbReference>
<dbReference type="GO" id="GO:0004553">
    <property type="term" value="F:hydrolase activity, hydrolyzing O-glycosyl compounds"/>
    <property type="evidence" value="ECO:0007669"/>
    <property type="project" value="InterPro"/>
</dbReference>
<dbReference type="CDD" id="cd11338">
    <property type="entry name" value="AmyAc_CMD"/>
    <property type="match status" value="1"/>
</dbReference>